<evidence type="ECO:0000259" key="1">
    <source>
        <dbReference type="Pfam" id="PF04575"/>
    </source>
</evidence>
<dbReference type="Proteomes" id="UP000256763">
    <property type="component" value="Unassembled WGS sequence"/>
</dbReference>
<gene>
    <name evidence="2" type="ORF">CAL65_00455</name>
</gene>
<dbReference type="EMBL" id="NFZW01000001">
    <property type="protein sequence ID" value="RFA39328.1"/>
    <property type="molecule type" value="Genomic_DNA"/>
</dbReference>
<sequence length="76" mass="9226">MFTAFRQRQYQADNPLLEQRRRDEEQTYTLTLRAQRFSTLGLTPALSLRHQRVDSSVDWLYSYQRNTASLKLERRF</sequence>
<comment type="caution">
    <text evidence="2">The sequence shown here is derived from an EMBL/GenBank/DDBJ whole genome shotgun (WGS) entry which is preliminary data.</text>
</comment>
<protein>
    <recommendedName>
        <fullName evidence="1">Surface lipoprotein assembly modifier C-terminal domain-containing protein</fullName>
    </recommendedName>
</protein>
<organism evidence="2 3">
    <name type="scientific">Alkalilimnicola ehrlichii</name>
    <dbReference type="NCBI Taxonomy" id="351052"/>
    <lineage>
        <taxon>Bacteria</taxon>
        <taxon>Pseudomonadati</taxon>
        <taxon>Pseudomonadota</taxon>
        <taxon>Gammaproteobacteria</taxon>
        <taxon>Chromatiales</taxon>
        <taxon>Ectothiorhodospiraceae</taxon>
        <taxon>Alkalilimnicola</taxon>
    </lineage>
</organism>
<evidence type="ECO:0000313" key="3">
    <source>
        <dbReference type="Proteomes" id="UP000256763"/>
    </source>
</evidence>
<keyword evidence="3" id="KW-1185">Reference proteome</keyword>
<dbReference type="Pfam" id="PF04575">
    <property type="entry name" value="SlipAM"/>
    <property type="match status" value="1"/>
</dbReference>
<dbReference type="AlphaFoldDB" id="A0A3E0X2R5"/>
<feature type="domain" description="Surface lipoprotein assembly modifier C-terminal" evidence="1">
    <location>
        <begin position="3"/>
        <end position="76"/>
    </location>
</feature>
<name>A0A3E0X2R5_9GAMM</name>
<dbReference type="InterPro" id="IPR007655">
    <property type="entry name" value="Slam_C"/>
</dbReference>
<proteinExistence type="predicted"/>
<reference evidence="3" key="1">
    <citation type="submission" date="2017-05" db="EMBL/GenBank/DDBJ databases">
        <authorList>
            <person name="Sharma S."/>
            <person name="Sidhu C."/>
            <person name="Pinnaka A.K."/>
        </authorList>
    </citation>
    <scope>NUCLEOTIDE SEQUENCE [LARGE SCALE GENOMIC DNA]</scope>
    <source>
        <strain evidence="3">AK93</strain>
    </source>
</reference>
<accession>A0A3E0X2R5</accession>
<evidence type="ECO:0000313" key="2">
    <source>
        <dbReference type="EMBL" id="RFA39328.1"/>
    </source>
</evidence>